<keyword evidence="1" id="KW-1003">Cell membrane</keyword>
<evidence type="ECO:0000313" key="8">
    <source>
        <dbReference type="Proteomes" id="UP001596011"/>
    </source>
</evidence>
<evidence type="ECO:0000256" key="4">
    <source>
        <dbReference type="ARBA" id="ARBA00023139"/>
    </source>
</evidence>
<keyword evidence="4" id="KW-0564">Palmitate</keyword>
<dbReference type="InterPro" id="IPR006059">
    <property type="entry name" value="SBP"/>
</dbReference>
<dbReference type="Gene3D" id="3.40.190.10">
    <property type="entry name" value="Periplasmic binding protein-like II"/>
    <property type="match status" value="2"/>
</dbReference>
<evidence type="ECO:0000313" key="7">
    <source>
        <dbReference type="EMBL" id="MFC4629189.1"/>
    </source>
</evidence>
<accession>A0ABV9HFX9</accession>
<comment type="caution">
    <text evidence="7">The sequence shown here is derived from an EMBL/GenBank/DDBJ whole genome shotgun (WGS) entry which is preliminary data.</text>
</comment>
<dbReference type="InterPro" id="IPR050490">
    <property type="entry name" value="Bact_solute-bd_prot1"/>
</dbReference>
<organism evidence="7 8">
    <name type="scientific">Promicromonospora alba</name>
    <dbReference type="NCBI Taxonomy" id="1616110"/>
    <lineage>
        <taxon>Bacteria</taxon>
        <taxon>Bacillati</taxon>
        <taxon>Actinomycetota</taxon>
        <taxon>Actinomycetes</taxon>
        <taxon>Micrococcales</taxon>
        <taxon>Promicromonosporaceae</taxon>
        <taxon>Promicromonospora</taxon>
    </lineage>
</organism>
<protein>
    <submittedName>
        <fullName evidence="7">Extracellular solute-binding protein</fullName>
    </submittedName>
</protein>
<evidence type="ECO:0000256" key="6">
    <source>
        <dbReference type="SAM" id="SignalP"/>
    </source>
</evidence>
<keyword evidence="5" id="KW-0449">Lipoprotein</keyword>
<gene>
    <name evidence="7" type="ORF">ACFO6V_13155</name>
</gene>
<dbReference type="CDD" id="cd13583">
    <property type="entry name" value="PBP2_AlgQ_like_4"/>
    <property type="match status" value="1"/>
</dbReference>
<name>A0ABV9HFX9_9MICO</name>
<evidence type="ECO:0000256" key="1">
    <source>
        <dbReference type="ARBA" id="ARBA00022475"/>
    </source>
</evidence>
<dbReference type="Proteomes" id="UP001596011">
    <property type="component" value="Unassembled WGS sequence"/>
</dbReference>
<dbReference type="RefSeq" id="WP_377136036.1">
    <property type="nucleotide sequence ID" value="NZ_JBHSFI010000004.1"/>
</dbReference>
<evidence type="ECO:0000256" key="2">
    <source>
        <dbReference type="ARBA" id="ARBA00022729"/>
    </source>
</evidence>
<dbReference type="Pfam" id="PF01547">
    <property type="entry name" value="SBP_bac_1"/>
    <property type="match status" value="1"/>
</dbReference>
<dbReference type="EMBL" id="JBHSFI010000004">
    <property type="protein sequence ID" value="MFC4629189.1"/>
    <property type="molecule type" value="Genomic_DNA"/>
</dbReference>
<dbReference type="SUPFAM" id="SSF53850">
    <property type="entry name" value="Periplasmic binding protein-like II"/>
    <property type="match status" value="1"/>
</dbReference>
<feature type="chain" id="PRO_5045613591" evidence="6">
    <location>
        <begin position="24"/>
        <end position="547"/>
    </location>
</feature>
<feature type="signal peptide" evidence="6">
    <location>
        <begin position="1"/>
        <end position="23"/>
    </location>
</feature>
<proteinExistence type="predicted"/>
<evidence type="ECO:0000256" key="3">
    <source>
        <dbReference type="ARBA" id="ARBA00023136"/>
    </source>
</evidence>
<dbReference type="PROSITE" id="PS51257">
    <property type="entry name" value="PROKAR_LIPOPROTEIN"/>
    <property type="match status" value="1"/>
</dbReference>
<keyword evidence="3" id="KW-0472">Membrane</keyword>
<reference evidence="8" key="1">
    <citation type="journal article" date="2019" name="Int. J. Syst. Evol. Microbiol.">
        <title>The Global Catalogue of Microorganisms (GCM) 10K type strain sequencing project: providing services to taxonomists for standard genome sequencing and annotation.</title>
        <authorList>
            <consortium name="The Broad Institute Genomics Platform"/>
            <consortium name="The Broad Institute Genome Sequencing Center for Infectious Disease"/>
            <person name="Wu L."/>
            <person name="Ma J."/>
        </authorList>
    </citation>
    <scope>NUCLEOTIDE SEQUENCE [LARGE SCALE GENOMIC DNA]</scope>
    <source>
        <strain evidence="8">CCUG 42722</strain>
    </source>
</reference>
<dbReference type="PANTHER" id="PTHR43649">
    <property type="entry name" value="ARABINOSE-BINDING PROTEIN-RELATED"/>
    <property type="match status" value="1"/>
</dbReference>
<dbReference type="PANTHER" id="PTHR43649:SF33">
    <property type="entry name" value="POLYGALACTURONAN_RHAMNOGALACTURONAN-BINDING PROTEIN YTCQ"/>
    <property type="match status" value="1"/>
</dbReference>
<keyword evidence="2 6" id="KW-0732">Signal</keyword>
<evidence type="ECO:0000256" key="5">
    <source>
        <dbReference type="ARBA" id="ARBA00023288"/>
    </source>
</evidence>
<sequence length="547" mass="61208">MRITRRRAAASFAASALVVTLTACTTSGGGQEESGAIDMESQVGYMEDFEVGTTFKATEPVDFSLLYRDHPDYPFKEDWPIVQHLKNNQNVEFEYVNVPLADLATRRSVLISSGDGPDIMPAIYAGEETQFRNALLPISDYVEHMPNFLDKIEKWGLEAEVEQLRQEDGKYYILPGIHEIAKPQYSIAVRSDLWEKAGITEDPETWDEFKEQLAAVKEANPDIDYPFSDKWSINSPMEQTLNAAAPNFGTSAGTGFINGLWWDEEAGEFTYAGASDGYRELVTYFASLVEDGLMDPESVTQEMEQGEQKFASGSVAAISSNDQELVKYRDNFEQLGEEDAEVRQIVVPAGPYGSYLAAGSRRESGIVFGAEAAKDDDFLAMLQFVDWLYYSDEGLEFSKWGVEGETFEWDGDKRVLKEDIDVNGLNPGAPKELRKDFGFHNGVWMLAHGSTEELDKSMLRDEVVEFLDGMNAKEELPLPPAITYDEMEQEQATLYQTNLQDIVYQNTAQFIVGERPLSEWDDYVAELEAASMTEYVELANGAVAGDE</sequence>
<keyword evidence="8" id="KW-1185">Reference proteome</keyword>